<sequence>MHEANVMSSCLEAPACDSHPATLFGKLPSLQIQCTTQLSPLFHRHPADNNNDNNKNQNTEEELHKMPFLTGSEGDTSLSWDGFTYPAADLSSWKLDPDCIPEAGGIPDSRFVRVSREQRNGYGLSQSDNTLPAPLLKETKAPLSSAETRSTSVPCATESSRAPTEGKVTSTAVGGWPTPVPRACRASSHGSRTGEPSLSRPTIPANSKGLEPTFEATSTCVQSLKGTMEILFAPSSLEAATTARSMPPHLRKRQPTSTHQWRNLICMILPAG</sequence>
<evidence type="ECO:0000256" key="1">
    <source>
        <dbReference type="SAM" id="MobiDB-lite"/>
    </source>
</evidence>
<dbReference type="AlphaFoldDB" id="A0A1Y2LMY4"/>
<accession>A0A1Y2LMY4</accession>
<dbReference type="EMBL" id="KZ107857">
    <property type="protein sequence ID" value="OSS44537.1"/>
    <property type="molecule type" value="Genomic_DNA"/>
</dbReference>
<name>A0A1Y2LMY4_EPING</name>
<reference evidence="2 3" key="1">
    <citation type="journal article" date="2017" name="Genome Announc.">
        <title>Genome sequence of the saprophytic ascomycete Epicoccum nigrum ICMP 19927 strain isolated from New Zealand.</title>
        <authorList>
            <person name="Fokin M."/>
            <person name="Fleetwood D."/>
            <person name="Weir B.S."/>
            <person name="Villas-Boas S.G."/>
        </authorList>
    </citation>
    <scope>NUCLEOTIDE SEQUENCE [LARGE SCALE GENOMIC DNA]</scope>
    <source>
        <strain evidence="2 3">ICMP 19927</strain>
    </source>
</reference>
<proteinExistence type="predicted"/>
<feature type="compositionally biased region" description="Polar residues" evidence="1">
    <location>
        <begin position="145"/>
        <end position="172"/>
    </location>
</feature>
<keyword evidence="3" id="KW-1185">Reference proteome</keyword>
<protein>
    <submittedName>
        <fullName evidence="2">Uncharacterized protein</fullName>
    </submittedName>
</protein>
<evidence type="ECO:0000313" key="2">
    <source>
        <dbReference type="EMBL" id="OSS44537.1"/>
    </source>
</evidence>
<gene>
    <name evidence="2" type="ORF">B5807_10793</name>
</gene>
<evidence type="ECO:0000313" key="3">
    <source>
        <dbReference type="Proteomes" id="UP000193240"/>
    </source>
</evidence>
<feature type="compositionally biased region" description="Polar residues" evidence="1">
    <location>
        <begin position="188"/>
        <end position="200"/>
    </location>
</feature>
<organism evidence="2 3">
    <name type="scientific">Epicoccum nigrum</name>
    <name type="common">Soil fungus</name>
    <name type="synonym">Epicoccum purpurascens</name>
    <dbReference type="NCBI Taxonomy" id="105696"/>
    <lineage>
        <taxon>Eukaryota</taxon>
        <taxon>Fungi</taxon>
        <taxon>Dikarya</taxon>
        <taxon>Ascomycota</taxon>
        <taxon>Pezizomycotina</taxon>
        <taxon>Dothideomycetes</taxon>
        <taxon>Pleosporomycetidae</taxon>
        <taxon>Pleosporales</taxon>
        <taxon>Pleosporineae</taxon>
        <taxon>Didymellaceae</taxon>
        <taxon>Epicoccum</taxon>
    </lineage>
</organism>
<dbReference type="InParanoid" id="A0A1Y2LMY4"/>
<feature type="region of interest" description="Disordered" evidence="1">
    <location>
        <begin position="140"/>
        <end position="211"/>
    </location>
</feature>
<dbReference type="Proteomes" id="UP000193240">
    <property type="component" value="Unassembled WGS sequence"/>
</dbReference>